<evidence type="ECO:0000313" key="4">
    <source>
        <dbReference type="Proteomes" id="UP001157418"/>
    </source>
</evidence>
<name>A0AAU9LSX0_9ASTR</name>
<dbReference type="EMBL" id="CAKMRJ010000113">
    <property type="protein sequence ID" value="CAH1417625.1"/>
    <property type="molecule type" value="Genomic_DNA"/>
</dbReference>
<feature type="compositionally biased region" description="Pro residues" evidence="1">
    <location>
        <begin position="63"/>
        <end position="75"/>
    </location>
</feature>
<organism evidence="2 4">
    <name type="scientific">Lactuca virosa</name>
    <dbReference type="NCBI Taxonomy" id="75947"/>
    <lineage>
        <taxon>Eukaryota</taxon>
        <taxon>Viridiplantae</taxon>
        <taxon>Streptophyta</taxon>
        <taxon>Embryophyta</taxon>
        <taxon>Tracheophyta</taxon>
        <taxon>Spermatophyta</taxon>
        <taxon>Magnoliopsida</taxon>
        <taxon>eudicotyledons</taxon>
        <taxon>Gunneridae</taxon>
        <taxon>Pentapetalae</taxon>
        <taxon>asterids</taxon>
        <taxon>campanulids</taxon>
        <taxon>Asterales</taxon>
        <taxon>Asteraceae</taxon>
        <taxon>Cichorioideae</taxon>
        <taxon>Cichorieae</taxon>
        <taxon>Lactucinae</taxon>
        <taxon>Lactuca</taxon>
    </lineage>
</organism>
<proteinExistence type="predicted"/>
<sequence length="114" mass="12815">MKKYYYSEEGIESKKDKWREIYYSTMKEEVAHEEEEESSEVSESESESKPPPQFPLATLPPKQLTPPLPPSPQLPPSSSQTHPFPPPTLMTSTRSSPSSGYENRRDGAMINLGG</sequence>
<evidence type="ECO:0000313" key="2">
    <source>
        <dbReference type="EMBL" id="CAH1417625.1"/>
    </source>
</evidence>
<keyword evidence="4" id="KW-1185">Reference proteome</keyword>
<feature type="region of interest" description="Disordered" evidence="1">
    <location>
        <begin position="28"/>
        <end position="114"/>
    </location>
</feature>
<gene>
    <name evidence="3" type="ORF">LVIROSA_LOCUS20992</name>
    <name evidence="2" type="ORF">LVIROSA_LOCUS5291</name>
</gene>
<dbReference type="EMBL" id="CAKMRJ010003598">
    <property type="protein sequence ID" value="CAH1434474.1"/>
    <property type="molecule type" value="Genomic_DNA"/>
</dbReference>
<reference evidence="2 4" key="1">
    <citation type="submission" date="2022-01" db="EMBL/GenBank/DDBJ databases">
        <authorList>
            <person name="Xiong W."/>
            <person name="Schranz E."/>
        </authorList>
    </citation>
    <scope>NUCLEOTIDE SEQUENCE [LARGE SCALE GENOMIC DNA]</scope>
</reference>
<feature type="compositionally biased region" description="Acidic residues" evidence="1">
    <location>
        <begin position="31"/>
        <end position="45"/>
    </location>
</feature>
<evidence type="ECO:0000256" key="1">
    <source>
        <dbReference type="SAM" id="MobiDB-lite"/>
    </source>
</evidence>
<protein>
    <submittedName>
        <fullName evidence="2">Uncharacterized protein</fullName>
    </submittedName>
</protein>
<evidence type="ECO:0000313" key="3">
    <source>
        <dbReference type="EMBL" id="CAH1434474.1"/>
    </source>
</evidence>
<dbReference type="Proteomes" id="UP001157418">
    <property type="component" value="Unassembled WGS sequence"/>
</dbReference>
<feature type="compositionally biased region" description="Polar residues" evidence="1">
    <location>
        <begin position="89"/>
        <end position="101"/>
    </location>
</feature>
<dbReference type="AlphaFoldDB" id="A0AAU9LSX0"/>
<comment type="caution">
    <text evidence="2">The sequence shown here is derived from an EMBL/GenBank/DDBJ whole genome shotgun (WGS) entry which is preliminary data.</text>
</comment>
<accession>A0AAU9LSX0</accession>